<dbReference type="Proteomes" id="UP001058124">
    <property type="component" value="Unassembled WGS sequence"/>
</dbReference>
<dbReference type="InterPro" id="IPR037053">
    <property type="entry name" value="Phage_tail_collar_dom_sf"/>
</dbReference>
<dbReference type="PANTHER" id="PTHR35191">
    <property type="entry name" value="PROPHAGE SIDE TAIL FIBER PROTEIN HOMOLOG STFQ-RELATED"/>
    <property type="match status" value="1"/>
</dbReference>
<gene>
    <name evidence="2" type="ORF">SOASR030_24700</name>
</gene>
<reference evidence="2" key="1">
    <citation type="submission" date="2022-06" db="EMBL/GenBank/DDBJ databases">
        <title>Draft genome sequences of Leminorella grimontii str. JCM5902.</title>
        <authorList>
            <person name="Wakabayashi Y."/>
            <person name="Kojima K."/>
        </authorList>
    </citation>
    <scope>NUCLEOTIDE SEQUENCE</scope>
    <source>
        <strain evidence="2">JCM 5902</strain>
    </source>
</reference>
<dbReference type="PANTHER" id="PTHR35191:SF1">
    <property type="entry name" value="PROPHAGE SIDE TAIL FIBER PROTEIN HOMOLOG STFQ-RELATED"/>
    <property type="match status" value="1"/>
</dbReference>
<keyword evidence="3" id="KW-1185">Reference proteome</keyword>
<evidence type="ECO:0000313" key="3">
    <source>
        <dbReference type="Proteomes" id="UP001058124"/>
    </source>
</evidence>
<protein>
    <recommendedName>
        <fullName evidence="1">Phage tail collar domain-containing protein</fullName>
    </recommendedName>
</protein>
<feature type="domain" description="Phage tail collar" evidence="1">
    <location>
        <begin position="78"/>
        <end position="123"/>
    </location>
</feature>
<dbReference type="RefSeq" id="WP_051155697.1">
    <property type="nucleotide sequence ID" value="NZ_BRLH01000005.1"/>
</dbReference>
<evidence type="ECO:0000259" key="1">
    <source>
        <dbReference type="Pfam" id="PF07484"/>
    </source>
</evidence>
<sequence length="233" mass="25270">MTTFAEKHIVFPDGQINVVPLPEAIMRNGFTPETRDAPGMPLPAQYLNWLMRDLYRHANELKEKSEALASRVIPAWMPIPCPMEEAPEGYLKCNGAAFDKELYPELAQGYPSGVLPDLRGEFIRGWDDGRGVDVGREVLSLQSDALENHAHGLTMRTGAAASLLTKNMTTGDYGVIQYPAAGAGDGGSMSSTYSVGTIGDFRSFGTDIQLTKGSAAAETRPRNVAFLYIVRAA</sequence>
<organism evidence="2 3">
    <name type="scientific">Leminorella grimontii</name>
    <dbReference type="NCBI Taxonomy" id="82981"/>
    <lineage>
        <taxon>Bacteria</taxon>
        <taxon>Pseudomonadati</taxon>
        <taxon>Pseudomonadota</taxon>
        <taxon>Gammaproteobacteria</taxon>
        <taxon>Enterobacterales</taxon>
        <taxon>Budviciaceae</taxon>
        <taxon>Leminorella</taxon>
    </lineage>
</organism>
<name>A0AAV5N4E3_9GAMM</name>
<dbReference type="EMBL" id="BRLH01000005">
    <property type="protein sequence ID" value="GKX56358.1"/>
    <property type="molecule type" value="Genomic_DNA"/>
</dbReference>
<dbReference type="Gene3D" id="3.90.1340.10">
    <property type="entry name" value="Phage tail collar domain"/>
    <property type="match status" value="1"/>
</dbReference>
<proteinExistence type="predicted"/>
<comment type="caution">
    <text evidence="2">The sequence shown here is derived from an EMBL/GenBank/DDBJ whole genome shotgun (WGS) entry which is preliminary data.</text>
</comment>
<dbReference type="InterPro" id="IPR051934">
    <property type="entry name" value="Phage_Tail_Fiber_Structural"/>
</dbReference>
<accession>A0AAV5N4E3</accession>
<dbReference type="Pfam" id="PF07484">
    <property type="entry name" value="Collar"/>
    <property type="match status" value="1"/>
</dbReference>
<dbReference type="SUPFAM" id="SSF88874">
    <property type="entry name" value="Receptor-binding domain of short tail fibre protein gp12"/>
    <property type="match status" value="1"/>
</dbReference>
<evidence type="ECO:0000313" key="2">
    <source>
        <dbReference type="EMBL" id="GKX56358.1"/>
    </source>
</evidence>
<dbReference type="InterPro" id="IPR011083">
    <property type="entry name" value="Phage_tail_collar_dom"/>
</dbReference>
<dbReference type="AlphaFoldDB" id="A0AAV5N4E3"/>